<keyword evidence="1" id="KW-0812">Transmembrane</keyword>
<dbReference type="EMBL" id="CP117826">
    <property type="protein sequence ID" value="XCC62234.1"/>
    <property type="molecule type" value="Genomic_DNA"/>
</dbReference>
<dbReference type="RefSeq" id="WP_079545491.1">
    <property type="nucleotide sequence ID" value="NZ_CP117826.1"/>
</dbReference>
<sequence length="232" mass="26107">MVEEQNVKRNNKKMIAIIAIIAAVAVALVFFVHNFQLQTKYNDALALMDSKKYGEAEVAFSEIQDYQDSADKVKECQDLYGELFSTTAASIYIDCFLSQYQCSLISELWGTAIDNGADFNEVIQNFLQDLENGKEPDSEIDNLKSTIDENMIALQNPTSDYTEAYASLVEIYGIYIQIYDQSKNPSGSLLTFNSAVKDLSSQFESSYGQLKVLKPEIEQQVKEKMQESDDAI</sequence>
<dbReference type="AlphaFoldDB" id="A0AAU8A8N5"/>
<proteinExistence type="predicted"/>
<accession>A0AAU8A8N5</accession>
<keyword evidence="1" id="KW-1133">Transmembrane helix</keyword>
<evidence type="ECO:0000256" key="1">
    <source>
        <dbReference type="SAM" id="Phobius"/>
    </source>
</evidence>
<organism evidence="2">
    <name type="scientific">Christensenella massiliensis</name>
    <dbReference type="NCBI Taxonomy" id="1805714"/>
    <lineage>
        <taxon>Bacteria</taxon>
        <taxon>Bacillati</taxon>
        <taxon>Bacillota</taxon>
        <taxon>Clostridia</taxon>
        <taxon>Christensenellales</taxon>
        <taxon>Christensenellaceae</taxon>
        <taxon>Christensenella</taxon>
    </lineage>
</organism>
<gene>
    <name evidence="2" type="ORF">PUP29_11975</name>
</gene>
<feature type="transmembrane region" description="Helical" evidence="1">
    <location>
        <begin position="14"/>
        <end position="32"/>
    </location>
</feature>
<name>A0AAU8A8N5_9FIRM</name>
<protein>
    <submittedName>
        <fullName evidence="2">Uncharacterized protein</fullName>
    </submittedName>
</protein>
<reference evidence="2" key="1">
    <citation type="submission" date="2023-02" db="EMBL/GenBank/DDBJ databases">
        <title>Gut commensal Christensenella minuta modulates host metabolism via a new class of secondary bile acids.</title>
        <authorList>
            <person name="Liu C."/>
        </authorList>
    </citation>
    <scope>NUCLEOTIDE SEQUENCE</scope>
    <source>
        <strain evidence="2">CA70</strain>
    </source>
</reference>
<keyword evidence="1" id="KW-0472">Membrane</keyword>
<evidence type="ECO:0000313" key="2">
    <source>
        <dbReference type="EMBL" id="XCC62234.1"/>
    </source>
</evidence>